<evidence type="ECO:0000256" key="6">
    <source>
        <dbReference type="ARBA" id="ARBA00023118"/>
    </source>
</evidence>
<evidence type="ECO:0000256" key="9">
    <source>
        <dbReference type="ARBA" id="ARBA00038592"/>
    </source>
</evidence>
<dbReference type="NCBIfam" id="TIGR00287">
    <property type="entry name" value="cas1"/>
    <property type="match status" value="1"/>
</dbReference>
<feature type="binding site" evidence="10">
    <location>
        <position position="223"/>
    </location>
    <ligand>
        <name>Mn(2+)</name>
        <dbReference type="ChEBI" id="CHEBI:29035"/>
    </ligand>
</feature>
<reference evidence="11" key="1">
    <citation type="submission" date="2017-04" db="EMBL/GenBank/DDBJ databases">
        <title>Unexpected and diverse lifestyles within the genus Limnohabitans.</title>
        <authorList>
            <person name="Kasalicky V."/>
            <person name="Mehrshad M."/>
            <person name="Andrei S.-A."/>
            <person name="Salcher M."/>
            <person name="Kratochvilova H."/>
            <person name="Simek K."/>
            <person name="Ghai R."/>
        </authorList>
    </citation>
    <scope>NUCLEOTIDE SEQUENCE [LARGE SCALE GENOMIC DNA]</scope>
    <source>
        <strain evidence="11">II-D5</strain>
    </source>
</reference>
<comment type="function">
    <text evidence="10">CRISPR (clustered regularly interspaced short palindromic repeat), is an adaptive immune system that provides protection against mobile genetic elements (viruses, transposable elements and conjugative plasmids). CRISPR clusters contain spacers, sequences complementary to antecedent mobile elements, and target invading nucleic acids. CRISPR clusters are transcribed and processed into CRISPR RNA (crRNA). Acts as a dsDNA endonuclease. Involved in the integration of spacer DNA into the CRISPR cassette.</text>
</comment>
<evidence type="ECO:0000256" key="2">
    <source>
        <dbReference type="ARBA" id="ARBA00022723"/>
    </source>
</evidence>
<evidence type="ECO:0000256" key="8">
    <source>
        <dbReference type="ARBA" id="ARBA00023211"/>
    </source>
</evidence>
<keyword evidence="12" id="KW-1185">Reference proteome</keyword>
<dbReference type="GO" id="GO:0046872">
    <property type="term" value="F:metal ion binding"/>
    <property type="evidence" value="ECO:0007669"/>
    <property type="project" value="UniProtKB-UniRule"/>
</dbReference>
<dbReference type="Gene3D" id="1.20.120.920">
    <property type="entry name" value="CRISPR-associated endonuclease Cas1, C-terminal domain"/>
    <property type="match status" value="1"/>
</dbReference>
<comment type="subunit">
    <text evidence="9 10">Homodimer, forms a heterotetramer with a Cas2 homodimer.</text>
</comment>
<dbReference type="EMBL" id="LFYT02000009">
    <property type="protein sequence ID" value="PVE42911.1"/>
    <property type="molecule type" value="Genomic_DNA"/>
</dbReference>
<evidence type="ECO:0000256" key="10">
    <source>
        <dbReference type="HAMAP-Rule" id="MF_01470"/>
    </source>
</evidence>
<gene>
    <name evidence="10" type="primary">cas1</name>
    <name evidence="11" type="ORF">H663_009170</name>
</gene>
<keyword evidence="3 10" id="KW-0255">Endonuclease</keyword>
<accession>A0A2T7UE82</accession>
<organism evidence="11 12">
    <name type="scientific">Limnohabitans planktonicus II-D5</name>
    <dbReference type="NCBI Taxonomy" id="1293045"/>
    <lineage>
        <taxon>Bacteria</taxon>
        <taxon>Pseudomonadati</taxon>
        <taxon>Pseudomonadota</taxon>
        <taxon>Betaproteobacteria</taxon>
        <taxon>Burkholderiales</taxon>
        <taxon>Comamonadaceae</taxon>
        <taxon>Limnohabitans</taxon>
    </lineage>
</organism>
<dbReference type="EC" id="3.1.-.-" evidence="10"/>
<dbReference type="InterPro" id="IPR019855">
    <property type="entry name" value="CRISPR-assoc_Cas1_NMENI"/>
</dbReference>
<evidence type="ECO:0000313" key="11">
    <source>
        <dbReference type="EMBL" id="PVE42911.1"/>
    </source>
</evidence>
<dbReference type="GO" id="GO:0051607">
    <property type="term" value="P:defense response to virus"/>
    <property type="evidence" value="ECO:0007669"/>
    <property type="project" value="UniProtKB-UniRule"/>
</dbReference>
<dbReference type="Proteomes" id="UP000037507">
    <property type="component" value="Unassembled WGS sequence"/>
</dbReference>
<dbReference type="OrthoDB" id="9803119at2"/>
<evidence type="ECO:0000256" key="5">
    <source>
        <dbReference type="ARBA" id="ARBA00022842"/>
    </source>
</evidence>
<dbReference type="GO" id="GO:0016787">
    <property type="term" value="F:hydrolase activity"/>
    <property type="evidence" value="ECO:0007669"/>
    <property type="project" value="UniProtKB-KW"/>
</dbReference>
<dbReference type="NCBIfam" id="TIGR03639">
    <property type="entry name" value="cas1_NMENI"/>
    <property type="match status" value="1"/>
</dbReference>
<keyword evidence="7 10" id="KW-0238">DNA-binding</keyword>
<keyword evidence="4 10" id="KW-0378">Hydrolase</keyword>
<dbReference type="Pfam" id="PF01867">
    <property type="entry name" value="Cas_Cas1"/>
    <property type="match status" value="1"/>
</dbReference>
<dbReference type="HAMAP" id="MF_01470">
    <property type="entry name" value="Cas1"/>
    <property type="match status" value="1"/>
</dbReference>
<dbReference type="STRING" id="1293045.H663_00985"/>
<evidence type="ECO:0000313" key="12">
    <source>
        <dbReference type="Proteomes" id="UP000037507"/>
    </source>
</evidence>
<keyword evidence="6 10" id="KW-0051">Antiviral defense</keyword>
<dbReference type="AlphaFoldDB" id="A0A2T7UE82"/>
<keyword evidence="5 10" id="KW-0460">Magnesium</keyword>
<evidence type="ECO:0000256" key="4">
    <source>
        <dbReference type="ARBA" id="ARBA00022801"/>
    </source>
</evidence>
<evidence type="ECO:0000256" key="3">
    <source>
        <dbReference type="ARBA" id="ARBA00022759"/>
    </source>
</evidence>
<proteinExistence type="inferred from homology"/>
<keyword evidence="2 10" id="KW-0479">Metal-binding</keyword>
<dbReference type="InterPro" id="IPR050646">
    <property type="entry name" value="Cas1"/>
</dbReference>
<dbReference type="GO" id="GO:0003677">
    <property type="term" value="F:DNA binding"/>
    <property type="evidence" value="ECO:0007669"/>
    <property type="project" value="UniProtKB-KW"/>
</dbReference>
<keyword evidence="1 10" id="KW-0540">Nuclease</keyword>
<dbReference type="PANTHER" id="PTHR34353:SF2">
    <property type="entry name" value="CRISPR-ASSOCIATED ENDONUCLEASE CAS1 1"/>
    <property type="match status" value="1"/>
</dbReference>
<keyword evidence="8 10" id="KW-0464">Manganese</keyword>
<comment type="cofactor">
    <cofactor evidence="10">
        <name>Mg(2+)</name>
        <dbReference type="ChEBI" id="CHEBI:18420"/>
    </cofactor>
    <cofactor evidence="10">
        <name>Mn(2+)</name>
        <dbReference type="ChEBI" id="CHEBI:29035"/>
    </cofactor>
</comment>
<name>A0A2T7UE82_9BURK</name>
<feature type="binding site" evidence="10">
    <location>
        <position position="208"/>
    </location>
    <ligand>
        <name>Mn(2+)</name>
        <dbReference type="ChEBI" id="CHEBI:29035"/>
    </ligand>
</feature>
<evidence type="ECO:0000256" key="1">
    <source>
        <dbReference type="ARBA" id="ARBA00022722"/>
    </source>
</evidence>
<comment type="caution">
    <text evidence="11">The sequence shown here is derived from an EMBL/GenBank/DDBJ whole genome shotgun (WGS) entry which is preliminary data.</text>
</comment>
<dbReference type="GO" id="GO:0043571">
    <property type="term" value="P:maintenance of CRISPR repeat elements"/>
    <property type="evidence" value="ECO:0007669"/>
    <property type="project" value="UniProtKB-UniRule"/>
</dbReference>
<comment type="similarity">
    <text evidence="10">Belongs to the CRISPR-associated endonuclease Cas1 family.</text>
</comment>
<feature type="binding site" evidence="10">
    <location>
        <position position="151"/>
    </location>
    <ligand>
        <name>Mn(2+)</name>
        <dbReference type="ChEBI" id="CHEBI:29035"/>
    </ligand>
</feature>
<dbReference type="PANTHER" id="PTHR34353">
    <property type="entry name" value="CRISPR-ASSOCIATED ENDONUCLEASE CAS1 1"/>
    <property type="match status" value="1"/>
</dbReference>
<dbReference type="RefSeq" id="WP_053168911.1">
    <property type="nucleotide sequence ID" value="NZ_LFYT02000009.1"/>
</dbReference>
<sequence>MLGRIVEVSNDKRHLSVYRGFMLVHSTGEDRQEVGRVPLDDIAALIANAHGLSYTNNLLVALAERGAPFVLCAANHNVVGMLWPMEGHHQQAHRFEAQIACKAPLRKQLWAAIVKAKLLNQAAVLQAMGATPAPVQALAKQVRSGDPDNLEAQGARKYWGLLMGPLFRRDQQADGANALLNYGYTVLRAATARAVVAAGLHPSLGLHHSHDNNAMRLVDDLMEPFRPVIDLTVWQMQFLGPCHVNADTKRTLVQCLYQDLATDAGRTPVLVAVQKLATSLAQVLLGERKTLDLPVPGVPLPKASDPDD</sequence>
<evidence type="ECO:0000256" key="7">
    <source>
        <dbReference type="ARBA" id="ARBA00023125"/>
    </source>
</evidence>
<protein>
    <recommendedName>
        <fullName evidence="10">CRISPR-associated endonuclease Cas1</fullName>
        <ecNumber evidence="10">3.1.-.-</ecNumber>
    </recommendedName>
</protein>
<dbReference type="InterPro" id="IPR002729">
    <property type="entry name" value="CRISPR-assoc_Cas1"/>
</dbReference>
<dbReference type="InterPro" id="IPR042206">
    <property type="entry name" value="CRISPR-assoc_Cas1_C"/>
</dbReference>
<dbReference type="GO" id="GO:0004520">
    <property type="term" value="F:DNA endonuclease activity"/>
    <property type="evidence" value="ECO:0007669"/>
    <property type="project" value="InterPro"/>
</dbReference>